<proteinExistence type="predicted"/>
<sequence>MSKKVHELVVHVPRSSWSQKFMEDLPPICLIESHPALSEYLLNVFGTNRKISLPRLSKRQIMKLEVEASVYLAYDTDLTDHNEICDSKRETLIAFLHKHPWVDINCKIPYKDLVETFRVYRQLLSDSSYNLYVNTDGSLSATDLQIQREAQE</sequence>
<accession>A2GJ36</accession>
<dbReference type="EMBL" id="DS116365">
    <property type="protein sequence ID" value="EAX82830.1"/>
    <property type="molecule type" value="Genomic_DNA"/>
</dbReference>
<dbReference type="VEuPathDB" id="TrichDB:TVAGG3_1058950"/>
<reference evidence="1" key="1">
    <citation type="submission" date="2006-10" db="EMBL/GenBank/DDBJ databases">
        <authorList>
            <person name="Amadeo P."/>
            <person name="Zhao Q."/>
            <person name="Wortman J."/>
            <person name="Fraser-Liggett C."/>
            <person name="Carlton J."/>
        </authorList>
    </citation>
    <scope>NUCLEOTIDE SEQUENCE</scope>
    <source>
        <strain evidence="1">G3</strain>
    </source>
</reference>
<evidence type="ECO:0000313" key="2">
    <source>
        <dbReference type="Proteomes" id="UP000001542"/>
    </source>
</evidence>
<dbReference type="AlphaFoldDB" id="A2GJ36"/>
<protein>
    <submittedName>
        <fullName evidence="1">Uncharacterized protein</fullName>
    </submittedName>
</protein>
<dbReference type="KEGG" id="tva:4740460"/>
<dbReference type="InParanoid" id="A2GJ36"/>
<dbReference type="Proteomes" id="UP000001542">
    <property type="component" value="Unassembled WGS sequence"/>
</dbReference>
<dbReference type="VEuPathDB" id="TrichDB:TVAG_369570"/>
<name>A2GJ36_TRIV3</name>
<evidence type="ECO:0000313" key="1">
    <source>
        <dbReference type="EMBL" id="EAX82830.1"/>
    </source>
</evidence>
<organism evidence="1 2">
    <name type="scientific">Trichomonas vaginalis (strain ATCC PRA-98 / G3)</name>
    <dbReference type="NCBI Taxonomy" id="412133"/>
    <lineage>
        <taxon>Eukaryota</taxon>
        <taxon>Metamonada</taxon>
        <taxon>Parabasalia</taxon>
        <taxon>Trichomonadida</taxon>
        <taxon>Trichomonadidae</taxon>
        <taxon>Trichomonas</taxon>
    </lineage>
</organism>
<gene>
    <name evidence="1" type="ORF">TVAG_369570</name>
</gene>
<keyword evidence="2" id="KW-1185">Reference proteome</keyword>
<reference evidence="1" key="2">
    <citation type="journal article" date="2007" name="Science">
        <title>Draft genome sequence of the sexually transmitted pathogen Trichomonas vaginalis.</title>
        <authorList>
            <person name="Carlton J.M."/>
            <person name="Hirt R.P."/>
            <person name="Silva J.C."/>
            <person name="Delcher A.L."/>
            <person name="Schatz M."/>
            <person name="Zhao Q."/>
            <person name="Wortman J.R."/>
            <person name="Bidwell S.L."/>
            <person name="Alsmark U.C.M."/>
            <person name="Besteiro S."/>
            <person name="Sicheritz-Ponten T."/>
            <person name="Noel C.J."/>
            <person name="Dacks J.B."/>
            <person name="Foster P.G."/>
            <person name="Simillion C."/>
            <person name="Van de Peer Y."/>
            <person name="Miranda-Saavedra D."/>
            <person name="Barton G.J."/>
            <person name="Westrop G.D."/>
            <person name="Mueller S."/>
            <person name="Dessi D."/>
            <person name="Fiori P.L."/>
            <person name="Ren Q."/>
            <person name="Paulsen I."/>
            <person name="Zhang H."/>
            <person name="Bastida-Corcuera F.D."/>
            <person name="Simoes-Barbosa A."/>
            <person name="Brown M.T."/>
            <person name="Hayes R.D."/>
            <person name="Mukherjee M."/>
            <person name="Okumura C.Y."/>
            <person name="Schneider R."/>
            <person name="Smith A.J."/>
            <person name="Vanacova S."/>
            <person name="Villalvazo M."/>
            <person name="Haas B.J."/>
            <person name="Pertea M."/>
            <person name="Feldblyum T.V."/>
            <person name="Utterback T.R."/>
            <person name="Shu C.L."/>
            <person name="Osoegawa K."/>
            <person name="de Jong P.J."/>
            <person name="Hrdy I."/>
            <person name="Horvathova L."/>
            <person name="Zubacova Z."/>
            <person name="Dolezal P."/>
            <person name="Malik S.B."/>
            <person name="Logsdon J.M. Jr."/>
            <person name="Henze K."/>
            <person name="Gupta A."/>
            <person name="Wang C.C."/>
            <person name="Dunne R.L."/>
            <person name="Upcroft J.A."/>
            <person name="Upcroft P."/>
            <person name="White O."/>
            <person name="Salzberg S.L."/>
            <person name="Tang P."/>
            <person name="Chiu C.-H."/>
            <person name="Lee Y.-S."/>
            <person name="Embley T.M."/>
            <person name="Coombs G.H."/>
            <person name="Mottram J.C."/>
            <person name="Tachezy J."/>
            <person name="Fraser-Liggett C.M."/>
            <person name="Johnson P.J."/>
        </authorList>
    </citation>
    <scope>NUCLEOTIDE SEQUENCE [LARGE SCALE GENOMIC DNA]</scope>
    <source>
        <strain evidence="1">G3</strain>
    </source>
</reference>